<evidence type="ECO:0000256" key="5">
    <source>
        <dbReference type="ARBA" id="ARBA00022759"/>
    </source>
</evidence>
<feature type="binding site" evidence="13">
    <location>
        <position position="7"/>
    </location>
    <ligand>
        <name>Mg(2+)</name>
        <dbReference type="ChEBI" id="CHEBI:18420"/>
        <label>1</label>
    </ligand>
</feature>
<dbReference type="HAMAP" id="MF_00034">
    <property type="entry name" value="RuvC"/>
    <property type="match status" value="1"/>
</dbReference>
<dbReference type="FunFam" id="3.30.420.10:FF:000002">
    <property type="entry name" value="Crossover junction endodeoxyribonuclease RuvC"/>
    <property type="match status" value="1"/>
</dbReference>
<dbReference type="InterPro" id="IPR002176">
    <property type="entry name" value="X-over_junc_endoDNase_RuvC"/>
</dbReference>
<evidence type="ECO:0000256" key="6">
    <source>
        <dbReference type="ARBA" id="ARBA00022763"/>
    </source>
</evidence>
<evidence type="ECO:0000256" key="8">
    <source>
        <dbReference type="ARBA" id="ARBA00022842"/>
    </source>
</evidence>
<dbReference type="GO" id="GO:0006310">
    <property type="term" value="P:DNA recombination"/>
    <property type="evidence" value="ECO:0007669"/>
    <property type="project" value="UniProtKB-UniRule"/>
</dbReference>
<comment type="cofactor">
    <cofactor evidence="13">
        <name>Mg(2+)</name>
        <dbReference type="ChEBI" id="CHEBI:18420"/>
    </cofactor>
    <text evidence="13">Binds 2 Mg(2+) ion per subunit.</text>
</comment>
<dbReference type="EMBL" id="JAQLXW010000008">
    <property type="protein sequence ID" value="MDB8003858.1"/>
    <property type="molecule type" value="Genomic_DNA"/>
</dbReference>
<evidence type="ECO:0000313" key="16">
    <source>
        <dbReference type="Proteomes" id="UP001210809"/>
    </source>
</evidence>
<keyword evidence="11 13" id="KW-0234">DNA repair</keyword>
<proteinExistence type="inferred from homology"/>
<dbReference type="PRINTS" id="PR00696">
    <property type="entry name" value="RSOLVASERUVC"/>
</dbReference>
<keyword evidence="6 13" id="KW-0227">DNA damage</keyword>
<evidence type="ECO:0000256" key="10">
    <source>
        <dbReference type="ARBA" id="ARBA00023172"/>
    </source>
</evidence>
<reference evidence="15" key="1">
    <citation type="submission" date="2023-01" db="EMBL/GenBank/DDBJ databases">
        <title>Human gut microbiome strain richness.</title>
        <authorList>
            <person name="Chen-Liaw A."/>
        </authorList>
    </citation>
    <scope>NUCLEOTIDE SEQUENCE</scope>
    <source>
        <strain evidence="15">1001283st1_G1_1001283B150217_161031</strain>
    </source>
</reference>
<evidence type="ECO:0000256" key="2">
    <source>
        <dbReference type="ARBA" id="ARBA00022490"/>
    </source>
</evidence>
<dbReference type="CDD" id="cd16962">
    <property type="entry name" value="RuvC"/>
    <property type="match status" value="1"/>
</dbReference>
<evidence type="ECO:0000256" key="12">
    <source>
        <dbReference type="ARBA" id="ARBA00029354"/>
    </source>
</evidence>
<evidence type="ECO:0000256" key="7">
    <source>
        <dbReference type="ARBA" id="ARBA00022801"/>
    </source>
</evidence>
<evidence type="ECO:0000256" key="3">
    <source>
        <dbReference type="ARBA" id="ARBA00022722"/>
    </source>
</evidence>
<dbReference type="NCBIfam" id="NF000711">
    <property type="entry name" value="PRK00039.2-1"/>
    <property type="match status" value="1"/>
</dbReference>
<comment type="catalytic activity">
    <reaction evidence="12 13">
        <text>Endonucleolytic cleavage at a junction such as a reciprocal single-stranded crossover between two homologous DNA duplexes (Holliday junction).</text>
        <dbReference type="EC" id="3.1.21.10"/>
    </reaction>
</comment>
<keyword evidence="9 13" id="KW-0238">DNA-binding</keyword>
<dbReference type="GO" id="GO:0008821">
    <property type="term" value="F:crossover junction DNA endonuclease activity"/>
    <property type="evidence" value="ECO:0007669"/>
    <property type="project" value="UniProtKB-UniRule"/>
</dbReference>
<evidence type="ECO:0000256" key="4">
    <source>
        <dbReference type="ARBA" id="ARBA00022723"/>
    </source>
</evidence>
<evidence type="ECO:0000256" key="13">
    <source>
        <dbReference type="HAMAP-Rule" id="MF_00034"/>
    </source>
</evidence>
<comment type="similarity">
    <text evidence="1 13">Belongs to the RuvC family.</text>
</comment>
<sequence length="167" mass="18473">MRIIGIDPGYAIVGFGVVDYIGGKFSVKDFGAITTDKDTPFPKRLCEIYEDYCQILDNWKPDALSIERLYFTNNQKTGIDVAQARGIIIMAAAQRGIEINEYTPLQVKQAVVGYGQAVKKQVQEMTKNILKLPFVPKPDDTADALAMTICHAQTSGSLLRNIKTSNI</sequence>
<comment type="function">
    <text evidence="13">The RuvA-RuvB-RuvC complex processes Holliday junction (HJ) DNA during genetic recombination and DNA repair. Endonuclease that resolves HJ intermediates. Cleaves cruciform DNA by making single-stranded nicks across the HJ at symmetrical positions within the homologous arms, yielding a 5'-phosphate and a 3'-hydroxyl group; requires a central core of homology in the junction. The consensus cleavage sequence is 5'-(A/T)TT(C/G)-3'. Cleavage occurs on the 3'-side of the TT dinucleotide at the point of strand exchange. HJ branch migration catalyzed by RuvA-RuvB allows RuvC to scan DNA until it finds its consensus sequence, where it cleaves and resolves the cruciform DNA.</text>
</comment>
<keyword evidence="10 13" id="KW-0233">DNA recombination</keyword>
<dbReference type="EC" id="3.1.21.10" evidence="13 14"/>
<gene>
    <name evidence="13 15" type="primary">ruvC</name>
    <name evidence="15" type="ORF">PNE09_07225</name>
</gene>
<comment type="subunit">
    <text evidence="13">Homodimer which binds Holliday junction (HJ) DNA. The HJ becomes 2-fold symmetrical on binding to RuvC with unstacked arms; it has a different conformation from HJ DNA in complex with RuvA. In the full resolvosome a probable DNA-RuvA(4)-RuvB(12)-RuvC(2) complex forms which resolves the HJ.</text>
</comment>
<accession>A0AAW6D4S5</accession>
<dbReference type="GO" id="GO:0000287">
    <property type="term" value="F:magnesium ion binding"/>
    <property type="evidence" value="ECO:0007669"/>
    <property type="project" value="UniProtKB-UniRule"/>
</dbReference>
<evidence type="ECO:0000256" key="1">
    <source>
        <dbReference type="ARBA" id="ARBA00009518"/>
    </source>
</evidence>
<comment type="subcellular location">
    <subcellularLocation>
        <location evidence="13">Cytoplasm</location>
    </subcellularLocation>
</comment>
<feature type="binding site" evidence="13">
    <location>
        <position position="140"/>
    </location>
    <ligand>
        <name>Mg(2+)</name>
        <dbReference type="ChEBI" id="CHEBI:18420"/>
        <label>1</label>
    </ligand>
</feature>
<keyword evidence="2 13" id="KW-0963">Cytoplasm</keyword>
<dbReference type="SUPFAM" id="SSF53098">
    <property type="entry name" value="Ribonuclease H-like"/>
    <property type="match status" value="1"/>
</dbReference>
<evidence type="ECO:0000256" key="14">
    <source>
        <dbReference type="NCBIfam" id="TIGR00228"/>
    </source>
</evidence>
<evidence type="ECO:0000256" key="9">
    <source>
        <dbReference type="ARBA" id="ARBA00023125"/>
    </source>
</evidence>
<dbReference type="PANTHER" id="PTHR30194">
    <property type="entry name" value="CROSSOVER JUNCTION ENDODEOXYRIBONUCLEASE RUVC"/>
    <property type="match status" value="1"/>
</dbReference>
<feature type="active site" evidence="13">
    <location>
        <position position="7"/>
    </location>
</feature>
<evidence type="ECO:0000313" key="15">
    <source>
        <dbReference type="EMBL" id="MDB8003858.1"/>
    </source>
</evidence>
<dbReference type="GO" id="GO:0048476">
    <property type="term" value="C:Holliday junction resolvase complex"/>
    <property type="evidence" value="ECO:0007669"/>
    <property type="project" value="UniProtKB-UniRule"/>
</dbReference>
<feature type="active site" evidence="13">
    <location>
        <position position="67"/>
    </location>
</feature>
<keyword evidence="5 13" id="KW-0255">Endonuclease</keyword>
<dbReference type="InterPro" id="IPR036397">
    <property type="entry name" value="RNaseH_sf"/>
</dbReference>
<dbReference type="GO" id="GO:0005737">
    <property type="term" value="C:cytoplasm"/>
    <property type="evidence" value="ECO:0007669"/>
    <property type="project" value="UniProtKB-SubCell"/>
</dbReference>
<dbReference type="Pfam" id="PF02075">
    <property type="entry name" value="RuvC"/>
    <property type="match status" value="1"/>
</dbReference>
<dbReference type="Proteomes" id="UP001210809">
    <property type="component" value="Unassembled WGS sequence"/>
</dbReference>
<keyword evidence="8 13" id="KW-0460">Magnesium</keyword>
<protein>
    <recommendedName>
        <fullName evidence="13 14">Crossover junction endodeoxyribonuclease RuvC</fullName>
        <ecNumber evidence="13 14">3.1.21.10</ecNumber>
    </recommendedName>
    <alternativeName>
        <fullName evidence="13">Holliday junction nuclease RuvC</fullName>
    </alternativeName>
    <alternativeName>
        <fullName evidence="13">Holliday junction resolvase RuvC</fullName>
    </alternativeName>
</protein>
<dbReference type="PANTHER" id="PTHR30194:SF3">
    <property type="entry name" value="CROSSOVER JUNCTION ENDODEOXYRIBONUCLEASE RUVC"/>
    <property type="match status" value="1"/>
</dbReference>
<dbReference type="InterPro" id="IPR012337">
    <property type="entry name" value="RNaseH-like_sf"/>
</dbReference>
<feature type="active site" evidence="13">
    <location>
        <position position="140"/>
    </location>
</feature>
<comment type="caution">
    <text evidence="15">The sequence shown here is derived from an EMBL/GenBank/DDBJ whole genome shotgun (WGS) entry which is preliminary data.</text>
</comment>
<name>A0AAW6D4S5_9FIRM</name>
<evidence type="ECO:0000256" key="11">
    <source>
        <dbReference type="ARBA" id="ARBA00023204"/>
    </source>
</evidence>
<dbReference type="GO" id="GO:0003677">
    <property type="term" value="F:DNA binding"/>
    <property type="evidence" value="ECO:0007669"/>
    <property type="project" value="UniProtKB-KW"/>
</dbReference>
<dbReference type="GO" id="GO:0006281">
    <property type="term" value="P:DNA repair"/>
    <property type="evidence" value="ECO:0007669"/>
    <property type="project" value="UniProtKB-UniRule"/>
</dbReference>
<organism evidence="15 16">
    <name type="scientific">[Eubacterium] siraeum</name>
    <dbReference type="NCBI Taxonomy" id="39492"/>
    <lineage>
        <taxon>Bacteria</taxon>
        <taxon>Bacillati</taxon>
        <taxon>Bacillota</taxon>
        <taxon>Clostridia</taxon>
        <taxon>Eubacteriales</taxon>
        <taxon>Oscillospiraceae</taxon>
        <taxon>Oscillospiraceae incertae sedis</taxon>
    </lineage>
</organism>
<dbReference type="AlphaFoldDB" id="A0AAW6D4S5"/>
<keyword evidence="7 13" id="KW-0378">Hydrolase</keyword>
<keyword evidence="3 13" id="KW-0540">Nuclease</keyword>
<feature type="binding site" evidence="13">
    <location>
        <position position="67"/>
    </location>
    <ligand>
        <name>Mg(2+)</name>
        <dbReference type="ChEBI" id="CHEBI:18420"/>
        <label>2</label>
    </ligand>
</feature>
<dbReference type="NCBIfam" id="TIGR00228">
    <property type="entry name" value="ruvC"/>
    <property type="match status" value="1"/>
</dbReference>
<keyword evidence="4 13" id="KW-0479">Metal-binding</keyword>
<dbReference type="Gene3D" id="3.30.420.10">
    <property type="entry name" value="Ribonuclease H-like superfamily/Ribonuclease H"/>
    <property type="match status" value="1"/>
</dbReference>